<gene>
    <name evidence="9" type="ORF">FCS05_18615</name>
    <name evidence="8" type="ORF">HNQ10_004060</name>
</gene>
<reference evidence="8 11" key="2">
    <citation type="submission" date="2020-08" db="EMBL/GenBank/DDBJ databases">
        <title>Genomic Encyclopedia of Type Strains, Phase IV (KMG-IV): sequencing the most valuable type-strain genomes for metagenomic binning, comparative biology and taxonomic classification.</title>
        <authorList>
            <person name="Goeker M."/>
        </authorList>
    </citation>
    <scope>NUCLEOTIDE SEQUENCE [LARGE SCALE GENOMIC DNA]</scope>
    <source>
        <strain evidence="8 11">DSM 105434</strain>
    </source>
</reference>
<protein>
    <submittedName>
        <fullName evidence="9">M3 family oligoendopeptidase</fullName>
    </submittedName>
    <submittedName>
        <fullName evidence="8">Oligoendopeptidase F</fullName>
        <ecNumber evidence="8">3.4.24.-</ecNumber>
    </submittedName>
</protein>
<dbReference type="Proteomes" id="UP000536909">
    <property type="component" value="Unassembled WGS sequence"/>
</dbReference>
<evidence type="ECO:0000313" key="9">
    <source>
        <dbReference type="EMBL" id="TLK21798.1"/>
    </source>
</evidence>
<dbReference type="Proteomes" id="UP000308000">
    <property type="component" value="Unassembled WGS sequence"/>
</dbReference>
<evidence type="ECO:0000259" key="7">
    <source>
        <dbReference type="Pfam" id="PF01432"/>
    </source>
</evidence>
<evidence type="ECO:0000256" key="2">
    <source>
        <dbReference type="ARBA" id="ARBA00022723"/>
    </source>
</evidence>
<evidence type="ECO:0000256" key="5">
    <source>
        <dbReference type="ARBA" id="ARBA00023049"/>
    </source>
</evidence>
<evidence type="ECO:0000313" key="11">
    <source>
        <dbReference type="Proteomes" id="UP000536909"/>
    </source>
</evidence>
<evidence type="ECO:0000256" key="4">
    <source>
        <dbReference type="ARBA" id="ARBA00022833"/>
    </source>
</evidence>
<dbReference type="GO" id="GO:0004222">
    <property type="term" value="F:metalloendopeptidase activity"/>
    <property type="evidence" value="ECO:0007669"/>
    <property type="project" value="InterPro"/>
</dbReference>
<accession>A0AAJ5F408</accession>
<dbReference type="Gene3D" id="1.10.1370.30">
    <property type="match status" value="1"/>
</dbReference>
<keyword evidence="4 6" id="KW-0862">Zinc</keyword>
<dbReference type="GO" id="GO:0046872">
    <property type="term" value="F:metal ion binding"/>
    <property type="evidence" value="ECO:0007669"/>
    <property type="project" value="UniProtKB-UniRule"/>
</dbReference>
<evidence type="ECO:0000313" key="8">
    <source>
        <dbReference type="EMBL" id="MBB5297189.1"/>
    </source>
</evidence>
<organism evidence="9 10">
    <name type="scientific">Deinococcus metallilatus</name>
    <dbReference type="NCBI Taxonomy" id="1211322"/>
    <lineage>
        <taxon>Bacteria</taxon>
        <taxon>Thermotogati</taxon>
        <taxon>Deinococcota</taxon>
        <taxon>Deinococci</taxon>
        <taxon>Deinococcales</taxon>
        <taxon>Deinococcaceae</taxon>
        <taxon>Deinococcus</taxon>
    </lineage>
</organism>
<evidence type="ECO:0000256" key="3">
    <source>
        <dbReference type="ARBA" id="ARBA00022801"/>
    </source>
</evidence>
<dbReference type="SUPFAM" id="SSF55486">
    <property type="entry name" value="Metalloproteases ('zincins'), catalytic domain"/>
    <property type="match status" value="1"/>
</dbReference>
<dbReference type="EC" id="3.4.24.-" evidence="8"/>
<feature type="domain" description="Peptidase M3A/M3B catalytic" evidence="7">
    <location>
        <begin position="156"/>
        <end position="531"/>
    </location>
</feature>
<dbReference type="RefSeq" id="WP_129117462.1">
    <property type="nucleotide sequence ID" value="NZ_BSUI01000036.1"/>
</dbReference>
<dbReference type="InterPro" id="IPR001567">
    <property type="entry name" value="Pept_M3A_M3B_dom"/>
</dbReference>
<evidence type="ECO:0000256" key="1">
    <source>
        <dbReference type="ARBA" id="ARBA00022670"/>
    </source>
</evidence>
<keyword evidence="3 6" id="KW-0378">Hydrolase</keyword>
<dbReference type="Pfam" id="PF01432">
    <property type="entry name" value="Peptidase_M3"/>
    <property type="match status" value="1"/>
</dbReference>
<dbReference type="GO" id="GO:0006508">
    <property type="term" value="P:proteolysis"/>
    <property type="evidence" value="ECO:0007669"/>
    <property type="project" value="UniProtKB-KW"/>
</dbReference>
<keyword evidence="11" id="KW-1185">Reference proteome</keyword>
<evidence type="ECO:0000313" key="10">
    <source>
        <dbReference type="Proteomes" id="UP000308000"/>
    </source>
</evidence>
<comment type="caution">
    <text evidence="9">The sequence shown here is derived from an EMBL/GenBank/DDBJ whole genome shotgun (WGS) entry which is preliminary data.</text>
</comment>
<name>A0AAJ5F408_9DEIO</name>
<keyword evidence="1 6" id="KW-0645">Protease</keyword>
<keyword evidence="5 6" id="KW-0482">Metalloprotease</keyword>
<proteinExistence type="inferred from homology"/>
<reference evidence="9 10" key="1">
    <citation type="submission" date="2019-04" db="EMBL/GenBank/DDBJ databases">
        <title>Deinococcus metalilatus MA1002 mutant No.5.</title>
        <authorList>
            <person name="Park W."/>
            <person name="Park C."/>
        </authorList>
    </citation>
    <scope>NUCLEOTIDE SEQUENCE [LARGE SCALE GENOMIC DNA]</scope>
    <source>
        <strain evidence="9 10">MA1002-m5</strain>
    </source>
</reference>
<dbReference type="EMBL" id="JACHFV010000019">
    <property type="protein sequence ID" value="MBB5297189.1"/>
    <property type="molecule type" value="Genomic_DNA"/>
</dbReference>
<dbReference type="EMBL" id="VBRC01000020">
    <property type="protein sequence ID" value="TLK21798.1"/>
    <property type="molecule type" value="Genomic_DNA"/>
</dbReference>
<sequence>MPTATEQAWEHRYEDLHSARITSDEDFHSWLLKWAALEAEIYERGTALTRDFQADTSNEAAKKARRDFLTQRAPQLKERHDHTARMAIELGKAFTIPADWQQVFLYFQVIAEQSRQPSGELEGQADVIAGEITTLFSQQTYELGGEAISAQAVTALSASPDRNKRQAAFLSSRESKKQIAPQVVAKYQASLDLRREIAQRGGEANVHTYMWRLLERFDYTPEQVRQFRSDVRTWLNPLLVEFREKRRELLGVERLRPWDLAIDPFGSRPTPRFSAETDVMRQVTRSLADTLPGLSKQVAALYAGGYLDLAPRPGKAARSYTDYLAHSHKPYVQMSLQPTPTSVQILFHELGHVAQLSGVAPGSPFWHYFPGVEMREFVAQVFELWSLSQLPQFFDFENEHLYKVRFYEQTLSRMSSQCIMDEFQEWFYTTSEEVTRERMEEVWQAISDQYPTGVDRSGLPDSEPLTYLSQQLVRRPLVGIEYALAWGWAFSFIANVEADSTQAFGQLGQALSLGNTRPLPELLRTAGVEFSFSPQQLNRLATTMRRALLSA</sequence>
<comment type="similarity">
    <text evidence="6">Belongs to the peptidase M3 family.</text>
</comment>
<evidence type="ECO:0000256" key="6">
    <source>
        <dbReference type="RuleBase" id="RU003435"/>
    </source>
</evidence>
<keyword evidence="2 6" id="KW-0479">Metal-binding</keyword>
<comment type="cofactor">
    <cofactor evidence="6">
        <name>Zn(2+)</name>
        <dbReference type="ChEBI" id="CHEBI:29105"/>
    </cofactor>
    <text evidence="6">Binds 1 zinc ion.</text>
</comment>
<dbReference type="AlphaFoldDB" id="A0AAJ5F408"/>